<dbReference type="Pfam" id="PF12796">
    <property type="entry name" value="Ank_2"/>
    <property type="match status" value="1"/>
</dbReference>
<keyword evidence="4" id="KW-1185">Reference proteome</keyword>
<reference evidence="3 4" key="1">
    <citation type="submission" date="2016-08" db="EMBL/GenBank/DDBJ databases">
        <title>Genomes of anaerobic fungi encode conserved fungal cellulosomes for biomass hydrolysis.</title>
        <authorList>
            <consortium name="DOE Joint Genome Institute"/>
            <person name="Haitjema C.H."/>
            <person name="Gilmore S.P."/>
            <person name="Henske J.K."/>
            <person name="Solomon K.V."/>
            <person name="De Groot R."/>
            <person name="Kuo A."/>
            <person name="Mondo S.J."/>
            <person name="Salamov A.A."/>
            <person name="Labutti K."/>
            <person name="Zhao Z."/>
            <person name="Chiniquy J."/>
            <person name="Barry K."/>
            <person name="Brewer H.M."/>
            <person name="Purvine S.O."/>
            <person name="Wright A.T."/>
            <person name="Boxma B."/>
            <person name="Van Alen T."/>
            <person name="Hackstein J.H."/>
            <person name="Baker S.E."/>
            <person name="Grigoriev I.V."/>
            <person name="O'Malley M.A."/>
        </authorList>
    </citation>
    <scope>NUCLEOTIDE SEQUENCE [LARGE SCALE GENOMIC DNA]</scope>
    <source>
        <strain evidence="4">finn</strain>
    </source>
</reference>
<dbReference type="InterPro" id="IPR036770">
    <property type="entry name" value="Ankyrin_rpt-contain_sf"/>
</dbReference>
<dbReference type="SMART" id="SM00248">
    <property type="entry name" value="ANK"/>
    <property type="match status" value="11"/>
</dbReference>
<dbReference type="InterPro" id="IPR002110">
    <property type="entry name" value="Ankyrin_rpt"/>
</dbReference>
<organism evidence="3 4">
    <name type="scientific">Piromyces finnis</name>
    <dbReference type="NCBI Taxonomy" id="1754191"/>
    <lineage>
        <taxon>Eukaryota</taxon>
        <taxon>Fungi</taxon>
        <taxon>Fungi incertae sedis</taxon>
        <taxon>Chytridiomycota</taxon>
        <taxon>Chytridiomycota incertae sedis</taxon>
        <taxon>Neocallimastigomycetes</taxon>
        <taxon>Neocallimastigales</taxon>
        <taxon>Neocallimastigaceae</taxon>
        <taxon>Piromyces</taxon>
    </lineage>
</organism>
<dbReference type="AlphaFoldDB" id="A0A1Y1V2B0"/>
<evidence type="ECO:0000256" key="1">
    <source>
        <dbReference type="ARBA" id="ARBA00022737"/>
    </source>
</evidence>
<evidence type="ECO:0000313" key="4">
    <source>
        <dbReference type="Proteomes" id="UP000193719"/>
    </source>
</evidence>
<dbReference type="Proteomes" id="UP000193719">
    <property type="component" value="Unassembled WGS sequence"/>
</dbReference>
<keyword evidence="1" id="KW-0677">Repeat</keyword>
<evidence type="ECO:0000313" key="3">
    <source>
        <dbReference type="EMBL" id="ORX44871.1"/>
    </source>
</evidence>
<dbReference type="SUPFAM" id="SSF48403">
    <property type="entry name" value="Ankyrin repeat"/>
    <property type="match status" value="1"/>
</dbReference>
<keyword evidence="2" id="KW-0040">ANK repeat</keyword>
<dbReference type="Pfam" id="PF13637">
    <property type="entry name" value="Ank_4"/>
    <property type="match status" value="1"/>
</dbReference>
<dbReference type="STRING" id="1754191.A0A1Y1V2B0"/>
<protein>
    <submittedName>
        <fullName evidence="3">Ankyrin</fullName>
    </submittedName>
</protein>
<accession>A0A1Y1V2B0</accession>
<dbReference type="PANTHER" id="PTHR24198">
    <property type="entry name" value="ANKYRIN REPEAT AND PROTEIN KINASE DOMAIN-CONTAINING PROTEIN"/>
    <property type="match status" value="1"/>
</dbReference>
<comment type="caution">
    <text evidence="3">The sequence shown here is derived from an EMBL/GenBank/DDBJ whole genome shotgun (WGS) entry which is preliminary data.</text>
</comment>
<name>A0A1Y1V2B0_9FUNG</name>
<dbReference type="EMBL" id="MCFH01000043">
    <property type="protein sequence ID" value="ORX44871.1"/>
    <property type="molecule type" value="Genomic_DNA"/>
</dbReference>
<proteinExistence type="predicted"/>
<reference evidence="3 4" key="2">
    <citation type="submission" date="2016-08" db="EMBL/GenBank/DDBJ databases">
        <title>Pervasive Adenine N6-methylation of Active Genes in Fungi.</title>
        <authorList>
            <consortium name="DOE Joint Genome Institute"/>
            <person name="Mondo S.J."/>
            <person name="Dannebaum R.O."/>
            <person name="Kuo R.C."/>
            <person name="Labutti K."/>
            <person name="Haridas S."/>
            <person name="Kuo A."/>
            <person name="Salamov A."/>
            <person name="Ahrendt S.R."/>
            <person name="Lipzen A."/>
            <person name="Sullivan W."/>
            <person name="Andreopoulos W.B."/>
            <person name="Clum A."/>
            <person name="Lindquist E."/>
            <person name="Daum C."/>
            <person name="Ramamoorthy G.K."/>
            <person name="Gryganskyi A."/>
            <person name="Culley D."/>
            <person name="Magnuson J.K."/>
            <person name="James T.Y."/>
            <person name="O'Malley M.A."/>
            <person name="Stajich J.E."/>
            <person name="Spatafora J.W."/>
            <person name="Visel A."/>
            <person name="Grigoriev I.V."/>
        </authorList>
    </citation>
    <scope>NUCLEOTIDE SEQUENCE [LARGE SCALE GENOMIC DNA]</scope>
    <source>
        <strain evidence="4">finn</strain>
    </source>
</reference>
<dbReference type="PANTHER" id="PTHR24198:SF165">
    <property type="entry name" value="ANKYRIN REPEAT-CONTAINING PROTEIN-RELATED"/>
    <property type="match status" value="1"/>
</dbReference>
<evidence type="ECO:0000256" key="2">
    <source>
        <dbReference type="ARBA" id="ARBA00023043"/>
    </source>
</evidence>
<gene>
    <name evidence="3" type="ORF">BCR36DRAFT_414841</name>
</gene>
<sequence length="606" mass="70752">MDYEEFEVQLFHCIIYNQNCNVIIDQNEQLIRNSFGEKEGRYINSFIKKLNCIIINNVNNYLKVKYILHLPLFENVLSKFRNSDILVKACVSGNVKMVKWLLDINVNLYIQDENGMTALMHAVKNSDLLFVVDYYLKNETGSINITDNNGETALFHSLKNKEALRKLAQNINTDQNHINNQGDNILLHCVKYNNNIIEPLRILVNLSINLNAVDCNDYTAVMHLVNKGNFEELNLFIGKHVDLDYRNKNDETVLSILIKNIYSLHCMNDPDSIYKYIKILTTLVKMDCDFNGSIDEEGNTPLMFFIMMKDYCSINYILKFSIKLNVSIPNKNGITAFMYSLKDGNNYLIKRIINHKTFNFEYFDVYRNNLLMNYTCNNNYYMVNHIIKLYPHLINEVNYNNDNALLLASKFGYSTIVHMFLENKVNVNQCDKKGNNSLYYAVEKKNLEMINNLAFSQCNINHKNKEGISPYHLAIKTEDEKIINALLHPVKQTINIEEIIKKRKKDFLENNDSDHLEYKLMETYKLTYSLNENIIKFEMAKFHNKYEQIEYRKEIAKAIFYSYYKDTTSQSFFINPTLNRLLNQSLSDILEFSGTLVDIIGDLGGS</sequence>
<dbReference type="Gene3D" id="1.25.40.20">
    <property type="entry name" value="Ankyrin repeat-containing domain"/>
    <property type="match status" value="3"/>
</dbReference>